<dbReference type="InterPro" id="IPR011330">
    <property type="entry name" value="Glyco_hydro/deAcase_b/a-brl"/>
</dbReference>
<dbReference type="PANTHER" id="PTHR45985:SF3">
    <property type="entry name" value="CHITIN DEACETYLASE-LIKE 4"/>
    <property type="match status" value="1"/>
</dbReference>
<sequence length="338" mass="37006">MPHPFRVLALSLASLAGSAASAFADPPKSPEPIPAKPKQIVLISFDSAREISQWQRSRALAKRTGAHFTYFLSCVFLLSPETRAEYIAPGKGAGKSNIGFAASKQEVADRLEQIRLAAAEGHDIGSHACGHFDGKDWSKTDWLAEFGAFRHILENAYAINSVSPEPPGWRDFARHAVIGFRAPYLSTDKALYEALPEAGFQYDASGVSNGPALPPTKNGTTRFALPQIPEGPKSKPVVAMDYNLYVRHSGGYEMPAKADEFADRAYQAFRGAFDAQYNGKRLPLELGFHFTQMNGGTYWNALERFAGEVCVMQQVECISLRDYVERPRAGDRQAMAGG</sequence>
<proteinExistence type="predicted"/>
<comment type="caution">
    <text evidence="2">The sequence shown here is derived from an EMBL/GenBank/DDBJ whole genome shotgun (WGS) entry which is preliminary data.</text>
</comment>
<evidence type="ECO:0000313" key="3">
    <source>
        <dbReference type="Proteomes" id="UP001271780"/>
    </source>
</evidence>
<accession>A0ABU4XHV3</accession>
<name>A0ABU4XHV3_9HYPH</name>
<evidence type="ECO:0000313" key="2">
    <source>
        <dbReference type="EMBL" id="MDX8473375.1"/>
    </source>
</evidence>
<dbReference type="SUPFAM" id="SSF88713">
    <property type="entry name" value="Glycoside hydrolase/deacetylase"/>
    <property type="match status" value="1"/>
</dbReference>
<dbReference type="InterPro" id="IPR052740">
    <property type="entry name" value="CE4"/>
</dbReference>
<reference evidence="2 3" key="1">
    <citation type="submission" date="2023-08" db="EMBL/GenBank/DDBJ databases">
        <title>Implementing the SeqCode for naming new Mesorhizobium species isolated from Vachellia karroo root nodules.</title>
        <authorList>
            <person name="Van Lill M."/>
        </authorList>
    </citation>
    <scope>NUCLEOTIDE SEQUENCE [LARGE SCALE GENOMIC DNA]</scope>
    <source>
        <strain evidence="2 3">VK23A</strain>
    </source>
</reference>
<evidence type="ECO:0000256" key="1">
    <source>
        <dbReference type="SAM" id="SignalP"/>
    </source>
</evidence>
<dbReference type="Gene3D" id="3.20.20.370">
    <property type="entry name" value="Glycoside hydrolase/deacetylase"/>
    <property type="match status" value="1"/>
</dbReference>
<keyword evidence="1" id="KW-0732">Signal</keyword>
<organism evidence="2 3">
    <name type="scientific">Mesorhizobium dulcispinae</name>
    <dbReference type="NCBI Taxonomy" id="3072316"/>
    <lineage>
        <taxon>Bacteria</taxon>
        <taxon>Pseudomonadati</taxon>
        <taxon>Pseudomonadota</taxon>
        <taxon>Alphaproteobacteria</taxon>
        <taxon>Hyphomicrobiales</taxon>
        <taxon>Phyllobacteriaceae</taxon>
        <taxon>Mesorhizobium</taxon>
    </lineage>
</organism>
<keyword evidence="3" id="KW-1185">Reference proteome</keyword>
<gene>
    <name evidence="2" type="ORF">RFM27_14950</name>
</gene>
<dbReference type="CDD" id="cd10976">
    <property type="entry name" value="CE4_CDA_like_3"/>
    <property type="match status" value="1"/>
</dbReference>
<dbReference type="PANTHER" id="PTHR45985">
    <property type="match status" value="1"/>
</dbReference>
<feature type="chain" id="PRO_5045883214" evidence="1">
    <location>
        <begin position="25"/>
        <end position="338"/>
    </location>
</feature>
<dbReference type="RefSeq" id="WP_320260313.1">
    <property type="nucleotide sequence ID" value="NZ_JAVIIX010000007.1"/>
</dbReference>
<dbReference type="EMBL" id="JAVIIZ010000007">
    <property type="protein sequence ID" value="MDX8473375.1"/>
    <property type="molecule type" value="Genomic_DNA"/>
</dbReference>
<dbReference type="Proteomes" id="UP001271780">
    <property type="component" value="Unassembled WGS sequence"/>
</dbReference>
<feature type="signal peptide" evidence="1">
    <location>
        <begin position="1"/>
        <end position="24"/>
    </location>
</feature>
<protein>
    <submittedName>
        <fullName evidence="2">Polysaccharide deacetylase</fullName>
    </submittedName>
</protein>